<proteinExistence type="inferred from homology"/>
<evidence type="ECO:0000313" key="4">
    <source>
        <dbReference type="Proteomes" id="UP000198221"/>
    </source>
</evidence>
<reference evidence="4" key="1">
    <citation type="submission" date="2016-06" db="EMBL/GenBank/DDBJ databases">
        <authorList>
            <person name="Varghese N."/>
            <person name="Submissions Spin"/>
        </authorList>
    </citation>
    <scope>NUCLEOTIDE SEQUENCE [LARGE SCALE GENOMIC DNA]</scope>
    <source>
        <strain evidence="4">DSM 43819</strain>
    </source>
</reference>
<organism evidence="3 4">
    <name type="scientific">Micromonospora inositola</name>
    <dbReference type="NCBI Taxonomy" id="47865"/>
    <lineage>
        <taxon>Bacteria</taxon>
        <taxon>Bacillati</taxon>
        <taxon>Actinomycetota</taxon>
        <taxon>Actinomycetes</taxon>
        <taxon>Micromonosporales</taxon>
        <taxon>Micromonosporaceae</taxon>
        <taxon>Micromonospora</taxon>
    </lineage>
</organism>
<name>A0A1C5JQ78_9ACTN</name>
<dbReference type="AlphaFoldDB" id="A0A1C5JQ78"/>
<evidence type="ECO:0000256" key="2">
    <source>
        <dbReference type="SAM" id="MobiDB-lite"/>
    </source>
</evidence>
<dbReference type="SUPFAM" id="SSF82171">
    <property type="entry name" value="DPP6 N-terminal domain-like"/>
    <property type="match status" value="1"/>
</dbReference>
<dbReference type="PANTHER" id="PTHR36842">
    <property type="entry name" value="PROTEIN TOLB HOMOLOG"/>
    <property type="match status" value="1"/>
</dbReference>
<dbReference type="Pfam" id="PF07676">
    <property type="entry name" value="PD40"/>
    <property type="match status" value="5"/>
</dbReference>
<feature type="region of interest" description="Disordered" evidence="2">
    <location>
        <begin position="30"/>
        <end position="54"/>
    </location>
</feature>
<gene>
    <name evidence="3" type="ORF">GA0070613_5033</name>
</gene>
<dbReference type="Gene3D" id="2.120.10.30">
    <property type="entry name" value="TolB, C-terminal domain"/>
    <property type="match status" value="3"/>
</dbReference>
<comment type="similarity">
    <text evidence="1">Belongs to the TolB family.</text>
</comment>
<dbReference type="InterPro" id="IPR011042">
    <property type="entry name" value="6-blade_b-propeller_TolB-like"/>
</dbReference>
<keyword evidence="4" id="KW-1185">Reference proteome</keyword>
<protein>
    <submittedName>
        <fullName evidence="3">WD40-like Beta Propeller Repeat</fullName>
    </submittedName>
</protein>
<sequence>MRNLRIGLTILTTTTVTLVGIHAVPAAATAPTTTRVSVSSSGTQANNHSGGRGISPDGRWVAFASEATNLVPGDTNGRSDIFVRDRATGTTERVSVATGGAQSTGAQFTVNSTDPVISADGRYVAFVSDAANLVPGDTNFTDDVFLRDRTAGTTTRISVSTAGAEGDYPSYEPTISADGRYIAYTSWATNLVPGDENWYSDIMLWDRIAATTTRISVSTTGGDTYGESRQPAITPDGRYVAFTSTAPNMTTPPTNNYDEIFVRDLATATTSAMSYATNGAEANSDSYRPAISADGRYVSYYSYATNLVAGDTNGRYDIFLRDRVTATTTRISVATGGAQANMDSYTSAISADGRYVVFDSGATNLVAGDTNGYLWDVYLRDRVAGTTTRISVSTAGTQGDSQTGGPSISANGRLIFFSGVATNLVPNDTNGAADVFLRDLGT</sequence>
<dbReference type="Proteomes" id="UP000198221">
    <property type="component" value="Chromosome I"/>
</dbReference>
<evidence type="ECO:0000256" key="1">
    <source>
        <dbReference type="ARBA" id="ARBA00009820"/>
    </source>
</evidence>
<feature type="compositionally biased region" description="Low complexity" evidence="2">
    <location>
        <begin position="30"/>
        <end position="41"/>
    </location>
</feature>
<accession>A0A1C5JQ78</accession>
<dbReference type="InterPro" id="IPR011659">
    <property type="entry name" value="WD40"/>
</dbReference>
<evidence type="ECO:0000313" key="3">
    <source>
        <dbReference type="EMBL" id="SCG72166.1"/>
    </source>
</evidence>
<dbReference type="EMBL" id="LT607754">
    <property type="protein sequence ID" value="SCG72166.1"/>
    <property type="molecule type" value="Genomic_DNA"/>
</dbReference>